<dbReference type="InterPro" id="IPR036250">
    <property type="entry name" value="AcylCo_DH-like_C"/>
</dbReference>
<dbReference type="Gene3D" id="2.40.110.10">
    <property type="entry name" value="Butyryl-CoA Dehydrogenase, subunit A, domain 2"/>
    <property type="match status" value="1"/>
</dbReference>
<organism evidence="1 2">
    <name type="scientific">Corynebacterium occultum</name>
    <dbReference type="NCBI Taxonomy" id="2675219"/>
    <lineage>
        <taxon>Bacteria</taxon>
        <taxon>Bacillati</taxon>
        <taxon>Actinomycetota</taxon>
        <taxon>Actinomycetes</taxon>
        <taxon>Mycobacteriales</taxon>
        <taxon>Corynebacteriaceae</taxon>
        <taxon>Corynebacterium</taxon>
    </lineage>
</organism>
<dbReference type="InterPro" id="IPR046373">
    <property type="entry name" value="Acyl-CoA_Oxase/DH_mid-dom_sf"/>
</dbReference>
<dbReference type="SUPFAM" id="SSF47203">
    <property type="entry name" value="Acyl-CoA dehydrogenase C-terminal domain-like"/>
    <property type="match status" value="1"/>
</dbReference>
<sequence>MTTVTQPVTTTESLILPAVVRAEIAANAKSVDKGEKDARYVLNLLGDAELLSLGAPTNESGKLLEMARVVREVSAEDLSAGFTLWADRMTLEYLMQASTDYSLGLAEQLRSGQRPGVTGMAGAFKEAAGCGEIDLSASRVEGGWLINGKLNWASNLYEDAIVVTAAKAADGTRFLFAFEAGHTGVEFGQPFGLLGLNATASAWVGFDSVFIPDVQVLTEDFTNFIKTVRPTFVVLQTAECIGVAEAALASGAKRLTGVNESFSQDHQQAAARVADVITRQEEIISRIGNDQVSSVELLELRLDAAEVAVATANIEVRVAGGAGYAKSSPASRRFREAAFIPVQSPSEGQLRWELARARENA</sequence>
<dbReference type="InterPro" id="IPR009100">
    <property type="entry name" value="AcylCoA_DH/oxidase_NM_dom_sf"/>
</dbReference>
<protein>
    <recommendedName>
        <fullName evidence="3">Acyl-CoA dehydrogenase</fullName>
    </recommendedName>
</protein>
<reference evidence="1 2" key="1">
    <citation type="submission" date="2019-11" db="EMBL/GenBank/DDBJ databases">
        <title>Complete genome sequence of Corynebacterium kalinowskii 1959, a novel Corynebacterium species isolated from soil of a small paddock in Vilsendorf, Germany.</title>
        <authorList>
            <person name="Schaffert L."/>
            <person name="Ruwe M."/>
            <person name="Milse J."/>
            <person name="Hanuschka K."/>
            <person name="Ortseifen V."/>
            <person name="Droste J."/>
            <person name="Brandt D."/>
            <person name="Schlueter L."/>
            <person name="Kutter Y."/>
            <person name="Vinke S."/>
            <person name="Viehoefer P."/>
            <person name="Jacob L."/>
            <person name="Luebke N.-C."/>
            <person name="Schulte-Berndt E."/>
            <person name="Hain C."/>
            <person name="Linder M."/>
            <person name="Schmidt P."/>
            <person name="Wollenschlaeger L."/>
            <person name="Luttermann T."/>
            <person name="Thieme E."/>
            <person name="Hassa J."/>
            <person name="Haak M."/>
            <person name="Wittchen M."/>
            <person name="Mentz A."/>
            <person name="Persicke M."/>
            <person name="Busche T."/>
            <person name="Ruckert C."/>
        </authorList>
    </citation>
    <scope>NUCLEOTIDE SEQUENCE [LARGE SCALE GENOMIC DNA]</scope>
    <source>
        <strain evidence="1 2">2039</strain>
        <plasmid evidence="2">pcoccu</plasmid>
    </source>
</reference>
<evidence type="ECO:0000313" key="1">
    <source>
        <dbReference type="EMBL" id="QGU08737.1"/>
    </source>
</evidence>
<dbReference type="EMBL" id="CP046456">
    <property type="protein sequence ID" value="QGU08737.1"/>
    <property type="molecule type" value="Genomic_DNA"/>
</dbReference>
<keyword evidence="2" id="KW-1185">Reference proteome</keyword>
<keyword evidence="1" id="KW-0614">Plasmid</keyword>
<dbReference type="KEGG" id="cok:COCCU_14235"/>
<proteinExistence type="predicted"/>
<dbReference type="SUPFAM" id="SSF56645">
    <property type="entry name" value="Acyl-CoA dehydrogenase NM domain-like"/>
    <property type="match status" value="1"/>
</dbReference>
<geneLocation type="plasmid" evidence="2">
    <name>pcoccu</name>
</geneLocation>
<dbReference type="RefSeq" id="WP_156232986.1">
    <property type="nucleotide sequence ID" value="NZ_CP046456.1"/>
</dbReference>
<name>A0A6B8W9U7_9CORY</name>
<accession>A0A6B8W9U7</accession>
<evidence type="ECO:0008006" key="3">
    <source>
        <dbReference type="Google" id="ProtNLM"/>
    </source>
</evidence>
<evidence type="ECO:0000313" key="2">
    <source>
        <dbReference type="Proteomes" id="UP000424462"/>
    </source>
</evidence>
<dbReference type="GO" id="GO:0003995">
    <property type="term" value="F:acyl-CoA dehydrogenase activity"/>
    <property type="evidence" value="ECO:0007669"/>
    <property type="project" value="TreeGrafter"/>
</dbReference>
<dbReference type="Proteomes" id="UP000424462">
    <property type="component" value="Plasmid pCOCCU"/>
</dbReference>
<gene>
    <name evidence="1" type="ORF">COCCU_14235</name>
</gene>
<dbReference type="PANTHER" id="PTHR43884:SF12">
    <property type="entry name" value="ISOVALERYL-COA DEHYDROGENASE, MITOCHONDRIAL-RELATED"/>
    <property type="match status" value="1"/>
</dbReference>
<dbReference type="PANTHER" id="PTHR43884">
    <property type="entry name" value="ACYL-COA DEHYDROGENASE"/>
    <property type="match status" value="1"/>
</dbReference>
<dbReference type="AlphaFoldDB" id="A0A6B8W9U7"/>